<comment type="caution">
    <text evidence="1">The sequence shown here is derived from an EMBL/GenBank/DDBJ whole genome shotgun (WGS) entry which is preliminary data.</text>
</comment>
<reference evidence="1" key="1">
    <citation type="submission" date="2020-02" db="EMBL/GenBank/DDBJ databases">
        <title>Genome sequencing of the panga catfish, Pangasius djambal.</title>
        <authorList>
            <person name="Wen M."/>
            <person name="Zahm M."/>
            <person name="Roques C."/>
            <person name="Cabau C."/>
            <person name="Klopp C."/>
            <person name="Donnadieu C."/>
            <person name="Jouanno E."/>
            <person name="Avarre J.-C."/>
            <person name="Campet M."/>
            <person name="Ha T."/>
            <person name="Dugue R."/>
            <person name="Lampietro C."/>
            <person name="Louis A."/>
            <person name="Herpin A."/>
            <person name="Echchiki A."/>
            <person name="Berthelot C."/>
            <person name="Parey E."/>
            <person name="Roest-Crollius H."/>
            <person name="Braasch I."/>
            <person name="Postlethwait J.H."/>
            <person name="Bobe J."/>
            <person name="Montfort J."/>
            <person name="Bouchez O."/>
            <person name="Begum T."/>
            <person name="Schartl M."/>
            <person name="Gustiano R."/>
            <person name="Guiguen Y."/>
        </authorList>
    </citation>
    <scope>NUCLEOTIDE SEQUENCE</scope>
    <source>
        <strain evidence="1">Pdj_M5554</strain>
    </source>
</reference>
<organism evidence="1 2">
    <name type="scientific">Pangasius djambal</name>
    <dbReference type="NCBI Taxonomy" id="1691987"/>
    <lineage>
        <taxon>Eukaryota</taxon>
        <taxon>Metazoa</taxon>
        <taxon>Chordata</taxon>
        <taxon>Craniata</taxon>
        <taxon>Vertebrata</taxon>
        <taxon>Euteleostomi</taxon>
        <taxon>Actinopterygii</taxon>
        <taxon>Neopterygii</taxon>
        <taxon>Teleostei</taxon>
        <taxon>Ostariophysi</taxon>
        <taxon>Siluriformes</taxon>
        <taxon>Pangasiidae</taxon>
        <taxon>Pangasius</taxon>
    </lineage>
</organism>
<sequence>MFTANHSFIMRHSLFYGIVRLKYLQECLRHYPSRVFRAFSDAANEPLKQWTFTVSPFIKISCYLHCNVSVQPLDAHALPGADRVFVTVRGRSGDDVTALDTVQVHYDEQSKELQVISDEAISNLSVQVTTPVKSDLHVVSRGNGSVRIQNMESDLCQVQTERGHCVLQSVKSHKVQVRSSGGNITGMGTIHGDVEIITAGHSRVDIKKVQGTSMNMSTENGPLNVKAIYAESSALASSSGQIHIGHIHGDARVRSDTGDIIIDSSSGVLTAHTNAGNIDAYVSQTGAAELHTQQGAVSVRVPSTLKAWVQLCGTTVDASSEIAQETRIHSSEGKTELTGPLNGGTQEDCWISATADRGVVSIKTQSWFETLKLGS</sequence>
<dbReference type="Proteomes" id="UP000830395">
    <property type="component" value="Chromosome 7"/>
</dbReference>
<keyword evidence="2" id="KW-1185">Reference proteome</keyword>
<accession>A0ACC5YFF6</accession>
<proteinExistence type="predicted"/>
<dbReference type="EMBL" id="CM040981">
    <property type="protein sequence ID" value="MCJ8734370.1"/>
    <property type="molecule type" value="Genomic_DNA"/>
</dbReference>
<evidence type="ECO:0000313" key="1">
    <source>
        <dbReference type="EMBL" id="MCJ8734370.1"/>
    </source>
</evidence>
<protein>
    <submittedName>
        <fullName evidence="1">Uncharacterized protein</fullName>
    </submittedName>
</protein>
<gene>
    <name evidence="1" type="ORF">PDJAM_G00234440</name>
</gene>
<name>A0ACC5YFF6_9TELE</name>
<evidence type="ECO:0000313" key="2">
    <source>
        <dbReference type="Proteomes" id="UP000830395"/>
    </source>
</evidence>